<sequence length="718" mass="79837">MAEDKIPILLLKTKSVPTDTYEELFTTCDDQRYAPVFVPVLEHRFKQAALDEVRRYVASRGLVPLSQQGLATYGAMIFTSQRAVEAFTQIVEELRERGTHAVDELLPESFPLYVVGPATARGLRSLNLRCPILGEETGNGETLAAFILEHYNGIHAGATKPPILFLVGDKRRDIIPKTLESEKLDVQRRSKVDELVIYETGEMMSFKANFTEIWRHNIENGSKLQWIVVFSPTGCQAMLESLGFLDTNTGKAKPITSQRDTLIVTIGPTTRDYLIHEFDFTPDVCAEKPSPDGIAEGIRDSSSPAKGQNAVAGTKRKQESEPSPKRERKTAKKQATIEEMIGDKKQEDSEVNDTAPAVQGQDAKAEETNNADEEANNNTEDEQTNDDAKTSEANGDVKVAETGDEAKTAETDGKSQEDKTADESKPEAIGDGAIEESSQREKQMPSNILEKGVIYFFTRNRVSIDDASSVGDLQRTFFVLRPLPTGAKLGDGALQDLKNNRLMALPKKVFPKSSNDKFMAFVEKANTTIQDLKDNFFKGDAYETKTQGTRQNDPVTPVAEGVYAITRTEDATTHLVYSTTIPSELGQVQEDLGIKSQGSFIVSVKNPERSGPASAQLDHKPAFSKEIIEAFRNLAWSEVKPHHLDHEYCQILLIGEDAEAGMEPTTKDQKHDKETPQEELEKLEHEDELRVQHLHGDDSVFDDLRISKEEYSKVPTTW</sequence>
<dbReference type="GO" id="GO:0006780">
    <property type="term" value="P:uroporphyrinogen III biosynthetic process"/>
    <property type="evidence" value="ECO:0007669"/>
    <property type="project" value="InterPro"/>
</dbReference>
<organism evidence="3 4">
    <name type="scientific">Dothidotthia symphoricarpi CBS 119687</name>
    <dbReference type="NCBI Taxonomy" id="1392245"/>
    <lineage>
        <taxon>Eukaryota</taxon>
        <taxon>Fungi</taxon>
        <taxon>Dikarya</taxon>
        <taxon>Ascomycota</taxon>
        <taxon>Pezizomycotina</taxon>
        <taxon>Dothideomycetes</taxon>
        <taxon>Pleosporomycetidae</taxon>
        <taxon>Pleosporales</taxon>
        <taxon>Dothidotthiaceae</taxon>
        <taxon>Dothidotthia</taxon>
    </lineage>
</organism>
<dbReference type="InterPro" id="IPR003754">
    <property type="entry name" value="4pyrrol_synth_uPrphyn_synth"/>
</dbReference>
<feature type="compositionally biased region" description="Basic and acidic residues" evidence="1">
    <location>
        <begin position="316"/>
        <end position="325"/>
    </location>
</feature>
<dbReference type="Pfam" id="PF02602">
    <property type="entry name" value="HEM4"/>
    <property type="match status" value="1"/>
</dbReference>
<dbReference type="PANTHER" id="PTHR12390">
    <property type="entry name" value="UROPORPHYRINOGEN III SYNTHASE"/>
    <property type="match status" value="1"/>
</dbReference>
<evidence type="ECO:0000313" key="3">
    <source>
        <dbReference type="EMBL" id="KAF2134557.1"/>
    </source>
</evidence>
<dbReference type="GO" id="GO:0004852">
    <property type="term" value="F:uroporphyrinogen-III synthase activity"/>
    <property type="evidence" value="ECO:0007669"/>
    <property type="project" value="InterPro"/>
</dbReference>
<dbReference type="Proteomes" id="UP000799771">
    <property type="component" value="Unassembled WGS sequence"/>
</dbReference>
<evidence type="ECO:0000259" key="2">
    <source>
        <dbReference type="Pfam" id="PF02602"/>
    </source>
</evidence>
<dbReference type="InterPro" id="IPR036108">
    <property type="entry name" value="4pyrrol_syn_uPrphyn_synt_sf"/>
</dbReference>
<keyword evidence="4" id="KW-1185">Reference proteome</keyword>
<dbReference type="EMBL" id="ML977497">
    <property type="protein sequence ID" value="KAF2134557.1"/>
    <property type="molecule type" value="Genomic_DNA"/>
</dbReference>
<feature type="compositionally biased region" description="Basic and acidic residues" evidence="1">
    <location>
        <begin position="398"/>
        <end position="428"/>
    </location>
</feature>
<dbReference type="InterPro" id="IPR039793">
    <property type="entry name" value="UROS/Hem4"/>
</dbReference>
<dbReference type="RefSeq" id="XP_033528944.1">
    <property type="nucleotide sequence ID" value="XM_033663045.1"/>
</dbReference>
<gene>
    <name evidence="3" type="ORF">P153DRAFT_279863</name>
</gene>
<dbReference type="PANTHER" id="PTHR12390:SF0">
    <property type="entry name" value="UROPORPHYRINOGEN-III SYNTHASE"/>
    <property type="match status" value="1"/>
</dbReference>
<reference evidence="3" key="1">
    <citation type="journal article" date="2020" name="Stud. Mycol.">
        <title>101 Dothideomycetes genomes: a test case for predicting lifestyles and emergence of pathogens.</title>
        <authorList>
            <person name="Haridas S."/>
            <person name="Albert R."/>
            <person name="Binder M."/>
            <person name="Bloem J."/>
            <person name="Labutti K."/>
            <person name="Salamov A."/>
            <person name="Andreopoulos B."/>
            <person name="Baker S."/>
            <person name="Barry K."/>
            <person name="Bills G."/>
            <person name="Bluhm B."/>
            <person name="Cannon C."/>
            <person name="Castanera R."/>
            <person name="Culley D."/>
            <person name="Daum C."/>
            <person name="Ezra D."/>
            <person name="Gonzalez J."/>
            <person name="Henrissat B."/>
            <person name="Kuo A."/>
            <person name="Liang C."/>
            <person name="Lipzen A."/>
            <person name="Lutzoni F."/>
            <person name="Magnuson J."/>
            <person name="Mondo S."/>
            <person name="Nolan M."/>
            <person name="Ohm R."/>
            <person name="Pangilinan J."/>
            <person name="Park H.-J."/>
            <person name="Ramirez L."/>
            <person name="Alfaro M."/>
            <person name="Sun H."/>
            <person name="Tritt A."/>
            <person name="Yoshinaga Y."/>
            <person name="Zwiers L.-H."/>
            <person name="Turgeon B."/>
            <person name="Goodwin S."/>
            <person name="Spatafora J."/>
            <person name="Crous P."/>
            <person name="Grigoriev I."/>
        </authorList>
    </citation>
    <scope>NUCLEOTIDE SEQUENCE</scope>
    <source>
        <strain evidence="3">CBS 119687</strain>
    </source>
</reference>
<dbReference type="GO" id="GO:0005829">
    <property type="term" value="C:cytosol"/>
    <property type="evidence" value="ECO:0007669"/>
    <property type="project" value="TreeGrafter"/>
</dbReference>
<evidence type="ECO:0000256" key="1">
    <source>
        <dbReference type="SAM" id="MobiDB-lite"/>
    </source>
</evidence>
<dbReference type="OrthoDB" id="1028014at2759"/>
<dbReference type="Gene3D" id="3.40.50.10090">
    <property type="match status" value="2"/>
</dbReference>
<name>A0A6A6AUL4_9PLEO</name>
<feature type="region of interest" description="Disordered" evidence="1">
    <location>
        <begin position="662"/>
        <end position="685"/>
    </location>
</feature>
<feature type="compositionally biased region" description="Acidic residues" evidence="1">
    <location>
        <begin position="369"/>
        <end position="385"/>
    </location>
</feature>
<evidence type="ECO:0000313" key="4">
    <source>
        <dbReference type="Proteomes" id="UP000799771"/>
    </source>
</evidence>
<feature type="compositionally biased region" description="Basic and acidic residues" evidence="1">
    <location>
        <begin position="665"/>
        <end position="685"/>
    </location>
</feature>
<feature type="domain" description="Tetrapyrrole biosynthesis uroporphyrinogen III synthase" evidence="2">
    <location>
        <begin position="27"/>
        <end position="295"/>
    </location>
</feature>
<dbReference type="FunFam" id="3.40.50.10090:FF:000011">
    <property type="entry name" value="Uroporphyrinogen-III synthase (UroS), putative"/>
    <property type="match status" value="1"/>
</dbReference>
<dbReference type="CDD" id="cd06578">
    <property type="entry name" value="HemD"/>
    <property type="match status" value="1"/>
</dbReference>
<proteinExistence type="predicted"/>
<dbReference type="UniPathway" id="UPA00251">
    <property type="reaction ID" value="UER00320"/>
</dbReference>
<dbReference type="GO" id="GO:0006782">
    <property type="term" value="P:protoporphyrinogen IX biosynthetic process"/>
    <property type="evidence" value="ECO:0007669"/>
    <property type="project" value="UniProtKB-UniPathway"/>
</dbReference>
<protein>
    <submittedName>
        <fullName evidence="3">Tetrapyrrole biosynthesis, uroporphyrinogen III synthase</fullName>
    </submittedName>
</protein>
<feature type="region of interest" description="Disordered" evidence="1">
    <location>
        <begin position="286"/>
        <end position="445"/>
    </location>
</feature>
<dbReference type="SUPFAM" id="SSF69618">
    <property type="entry name" value="HemD-like"/>
    <property type="match status" value="1"/>
</dbReference>
<dbReference type="AlphaFoldDB" id="A0A6A6AUL4"/>
<accession>A0A6A6AUL4</accession>
<dbReference type="GeneID" id="54403477"/>